<reference evidence="2 3" key="1">
    <citation type="journal article" date="2021" name="BMC Genomics">
        <title>Datura genome reveals duplications of psychoactive alkaloid biosynthetic genes and high mutation rate following tissue culture.</title>
        <authorList>
            <person name="Rajewski A."/>
            <person name="Carter-House D."/>
            <person name="Stajich J."/>
            <person name="Litt A."/>
        </authorList>
    </citation>
    <scope>NUCLEOTIDE SEQUENCE [LARGE SCALE GENOMIC DNA]</scope>
    <source>
        <strain evidence="2">AR-01</strain>
    </source>
</reference>
<comment type="caution">
    <text evidence="2">The sequence shown here is derived from an EMBL/GenBank/DDBJ whole genome shotgun (WGS) entry which is preliminary data.</text>
</comment>
<feature type="non-terminal residue" evidence="2">
    <location>
        <position position="1"/>
    </location>
</feature>
<gene>
    <name evidence="2" type="ORF">HAX54_040619</name>
</gene>
<sequence>SPRVEPLGWLTYEYLSQLLTLLLVSVLGFKGQSVEDFNYNVYLDDRGCRLMCR</sequence>
<evidence type="ECO:0000313" key="3">
    <source>
        <dbReference type="Proteomes" id="UP000823775"/>
    </source>
</evidence>
<keyword evidence="1" id="KW-1133">Transmembrane helix</keyword>
<accession>A0ABS8VPI0</accession>
<organism evidence="2 3">
    <name type="scientific">Datura stramonium</name>
    <name type="common">Jimsonweed</name>
    <name type="synonym">Common thornapple</name>
    <dbReference type="NCBI Taxonomy" id="4076"/>
    <lineage>
        <taxon>Eukaryota</taxon>
        <taxon>Viridiplantae</taxon>
        <taxon>Streptophyta</taxon>
        <taxon>Embryophyta</taxon>
        <taxon>Tracheophyta</taxon>
        <taxon>Spermatophyta</taxon>
        <taxon>Magnoliopsida</taxon>
        <taxon>eudicotyledons</taxon>
        <taxon>Gunneridae</taxon>
        <taxon>Pentapetalae</taxon>
        <taxon>asterids</taxon>
        <taxon>lamiids</taxon>
        <taxon>Solanales</taxon>
        <taxon>Solanaceae</taxon>
        <taxon>Solanoideae</taxon>
        <taxon>Datureae</taxon>
        <taxon>Datura</taxon>
    </lineage>
</organism>
<feature type="transmembrane region" description="Helical" evidence="1">
    <location>
        <begin position="12"/>
        <end position="29"/>
    </location>
</feature>
<keyword evidence="1" id="KW-0472">Membrane</keyword>
<proteinExistence type="predicted"/>
<dbReference type="EMBL" id="JACEIK010005761">
    <property type="protein sequence ID" value="MCE0482164.1"/>
    <property type="molecule type" value="Genomic_DNA"/>
</dbReference>
<name>A0ABS8VPI0_DATST</name>
<evidence type="ECO:0000313" key="2">
    <source>
        <dbReference type="EMBL" id="MCE0482164.1"/>
    </source>
</evidence>
<protein>
    <submittedName>
        <fullName evidence="2">Uncharacterized protein</fullName>
    </submittedName>
</protein>
<keyword evidence="3" id="KW-1185">Reference proteome</keyword>
<feature type="non-terminal residue" evidence="2">
    <location>
        <position position="53"/>
    </location>
</feature>
<evidence type="ECO:0000256" key="1">
    <source>
        <dbReference type="SAM" id="Phobius"/>
    </source>
</evidence>
<keyword evidence="1" id="KW-0812">Transmembrane</keyword>
<dbReference type="Proteomes" id="UP000823775">
    <property type="component" value="Unassembled WGS sequence"/>
</dbReference>